<sequence length="401" mass="42838">MPDDSASKTGHGAHAFATRMSHAARPGIRTLGFVNPPVHRGSTVTAPSCQARIDNAKHRFDRVMTYGTQGGPTHYALEDVVAEIEGGTHCTITGTGLAAVAVPLLAFLKAGDRCLMPDSAYGPARSIAEGLMKGWGIETVFYDPCIDAGALEALWTANTKVLYLESPGSHTFEVQDVPALTAVAKKHGAVSMIDNTWGIHHFQPFAHGCDVSIQALTKYVGGHSDILLGSVTVNSRDHHLIIRAAASAMGHYASPDDCWLALRGVRTMPVRLAHQEESALIVAEWLAGRPEVLEVRHPALPGAPGHELWKRDFTGACSLFGIVLQPRYSEADAFRFVDGLKLFGIGASWGGYESLALPTNASLSRSVSAPLPGQAVRLHIGLEDVADIIADLEQALDLLPR</sequence>
<dbReference type="PROSITE" id="PS00868">
    <property type="entry name" value="CYS_MET_METAB_PP"/>
    <property type="match status" value="1"/>
</dbReference>
<dbReference type="GO" id="GO:0047804">
    <property type="term" value="F:cysteine-S-conjugate beta-lyase activity"/>
    <property type="evidence" value="ECO:0007669"/>
    <property type="project" value="UniProtKB-EC"/>
</dbReference>
<dbReference type="AlphaFoldDB" id="A0A1I4BF13"/>
<keyword evidence="11" id="KW-1185">Reference proteome</keyword>
<evidence type="ECO:0000256" key="7">
    <source>
        <dbReference type="ARBA" id="ARBA00047625"/>
    </source>
</evidence>
<comment type="cofactor">
    <cofactor evidence="1 9">
        <name>pyridoxal 5'-phosphate</name>
        <dbReference type="ChEBI" id="CHEBI:597326"/>
    </cofactor>
</comment>
<keyword evidence="3 8" id="KW-0663">Pyridoxal phosphate</keyword>
<proteinExistence type="inferred from homology"/>
<dbReference type="Pfam" id="PF01053">
    <property type="entry name" value="Cys_Met_Meta_PP"/>
    <property type="match status" value="1"/>
</dbReference>
<name>A0A1I4BF13_9PROT</name>
<dbReference type="InterPro" id="IPR000277">
    <property type="entry name" value="Cys/Met-Metab_PyrdxlP-dep_enz"/>
</dbReference>
<dbReference type="NCBIfam" id="TIGR01324">
    <property type="entry name" value="cysta_beta_ly_B"/>
    <property type="match status" value="1"/>
</dbReference>
<dbReference type="PANTHER" id="PTHR43500:SF1">
    <property type="entry name" value="CYSTATHIONINE BETA-LYASE-RELATED"/>
    <property type="match status" value="1"/>
</dbReference>
<dbReference type="InterPro" id="IPR015424">
    <property type="entry name" value="PyrdxlP-dep_Trfase"/>
</dbReference>
<dbReference type="Proteomes" id="UP000199473">
    <property type="component" value="Unassembled WGS sequence"/>
</dbReference>
<dbReference type="PANTHER" id="PTHR43500">
    <property type="entry name" value="CYSTATHIONINE BETA-LYASE-RELATED"/>
    <property type="match status" value="1"/>
</dbReference>
<dbReference type="Gene3D" id="3.90.1150.10">
    <property type="entry name" value="Aspartate Aminotransferase, domain 1"/>
    <property type="match status" value="1"/>
</dbReference>
<comment type="similarity">
    <text evidence="2 9">Belongs to the trans-sulfuration enzymes family.</text>
</comment>
<dbReference type="PIRSF" id="PIRSF001434">
    <property type="entry name" value="CGS"/>
    <property type="match status" value="1"/>
</dbReference>
<dbReference type="RefSeq" id="WP_092960763.1">
    <property type="nucleotide sequence ID" value="NZ_FOSQ01000005.1"/>
</dbReference>
<dbReference type="InterPro" id="IPR015422">
    <property type="entry name" value="PyrdxlP-dep_Trfase_small"/>
</dbReference>
<dbReference type="GO" id="GO:0019450">
    <property type="term" value="P:L-cysteine catabolic process to pyruvate"/>
    <property type="evidence" value="ECO:0007669"/>
    <property type="project" value="TreeGrafter"/>
</dbReference>
<evidence type="ECO:0000256" key="9">
    <source>
        <dbReference type="RuleBase" id="RU362118"/>
    </source>
</evidence>
<evidence type="ECO:0000256" key="2">
    <source>
        <dbReference type="ARBA" id="ARBA00009077"/>
    </source>
</evidence>
<dbReference type="STRING" id="1123062.SAMN02745775_105251"/>
<evidence type="ECO:0000256" key="3">
    <source>
        <dbReference type="ARBA" id="ARBA00022898"/>
    </source>
</evidence>
<gene>
    <name evidence="10" type="ORF">SAMN02745775_105251</name>
</gene>
<dbReference type="OrthoDB" id="9805807at2"/>
<evidence type="ECO:0000256" key="1">
    <source>
        <dbReference type="ARBA" id="ARBA00001933"/>
    </source>
</evidence>
<evidence type="ECO:0000256" key="5">
    <source>
        <dbReference type="ARBA" id="ARBA00046315"/>
    </source>
</evidence>
<evidence type="ECO:0000256" key="4">
    <source>
        <dbReference type="ARBA" id="ARBA00023239"/>
    </source>
</evidence>
<dbReference type="InterPro" id="IPR054542">
    <property type="entry name" value="Cys_met_metab_PP"/>
</dbReference>
<dbReference type="FunFam" id="3.40.640.10:FF:000046">
    <property type="entry name" value="Cystathionine gamma-lyase"/>
    <property type="match status" value="1"/>
</dbReference>
<dbReference type="SUPFAM" id="SSF53383">
    <property type="entry name" value="PLP-dependent transferases"/>
    <property type="match status" value="1"/>
</dbReference>
<evidence type="ECO:0000256" key="6">
    <source>
        <dbReference type="ARBA" id="ARBA00047517"/>
    </source>
</evidence>
<evidence type="ECO:0000313" key="10">
    <source>
        <dbReference type="EMBL" id="SFK67442.1"/>
    </source>
</evidence>
<dbReference type="EMBL" id="FOSQ01000005">
    <property type="protein sequence ID" value="SFK67442.1"/>
    <property type="molecule type" value="Genomic_DNA"/>
</dbReference>
<evidence type="ECO:0000256" key="8">
    <source>
        <dbReference type="PIRSR" id="PIRSR001434-2"/>
    </source>
</evidence>
<protein>
    <submittedName>
        <fullName evidence="10">Cystathionine beta-lyase</fullName>
    </submittedName>
</protein>
<reference evidence="10 11" key="1">
    <citation type="submission" date="2016-10" db="EMBL/GenBank/DDBJ databases">
        <authorList>
            <person name="de Groot N.N."/>
        </authorList>
    </citation>
    <scope>NUCLEOTIDE SEQUENCE [LARGE SCALE GENOMIC DNA]</scope>
    <source>
        <strain evidence="10 11">DSM 19981</strain>
    </source>
</reference>
<dbReference type="GO" id="GO:0019346">
    <property type="term" value="P:transsulfuration"/>
    <property type="evidence" value="ECO:0007669"/>
    <property type="project" value="InterPro"/>
</dbReference>
<dbReference type="InterPro" id="IPR015421">
    <property type="entry name" value="PyrdxlP-dep_Trfase_major"/>
</dbReference>
<organism evidence="10 11">
    <name type="scientific">Falsiroseomonas stagni DSM 19981</name>
    <dbReference type="NCBI Taxonomy" id="1123062"/>
    <lineage>
        <taxon>Bacteria</taxon>
        <taxon>Pseudomonadati</taxon>
        <taxon>Pseudomonadota</taxon>
        <taxon>Alphaproteobacteria</taxon>
        <taxon>Acetobacterales</taxon>
        <taxon>Roseomonadaceae</taxon>
        <taxon>Falsiroseomonas</taxon>
    </lineage>
</organism>
<comment type="catalytic activity">
    <reaction evidence="7">
        <text>an S-substituted L-cysteine + H2O = a thiol + pyruvate + NH4(+)</text>
        <dbReference type="Rhea" id="RHEA:18121"/>
        <dbReference type="ChEBI" id="CHEBI:15361"/>
        <dbReference type="ChEBI" id="CHEBI:15377"/>
        <dbReference type="ChEBI" id="CHEBI:28938"/>
        <dbReference type="ChEBI" id="CHEBI:29256"/>
        <dbReference type="ChEBI" id="CHEBI:58717"/>
        <dbReference type="EC" id="4.4.1.13"/>
    </reaction>
</comment>
<dbReference type="InterPro" id="IPR006233">
    <property type="entry name" value="Cys_b_lyase_bac"/>
</dbReference>
<dbReference type="Gene3D" id="3.40.640.10">
    <property type="entry name" value="Type I PLP-dependent aspartate aminotransferase-like (Major domain)"/>
    <property type="match status" value="1"/>
</dbReference>
<comment type="pathway">
    <text evidence="5">Amino-acid biosynthesis; L-methionine biosynthesis via de novo pathway; L-homocysteine from L-cystathionine: step 1/1.</text>
</comment>
<dbReference type="GO" id="GO:0030170">
    <property type="term" value="F:pyridoxal phosphate binding"/>
    <property type="evidence" value="ECO:0007669"/>
    <property type="project" value="InterPro"/>
</dbReference>
<comment type="catalytic activity">
    <reaction evidence="6">
        <text>L,L-cystathionine + H2O = L-homocysteine + pyruvate + NH4(+)</text>
        <dbReference type="Rhea" id="RHEA:13965"/>
        <dbReference type="ChEBI" id="CHEBI:15361"/>
        <dbReference type="ChEBI" id="CHEBI:15377"/>
        <dbReference type="ChEBI" id="CHEBI:28938"/>
        <dbReference type="ChEBI" id="CHEBI:58161"/>
        <dbReference type="ChEBI" id="CHEBI:58199"/>
    </reaction>
</comment>
<evidence type="ECO:0000313" key="11">
    <source>
        <dbReference type="Proteomes" id="UP000199473"/>
    </source>
</evidence>
<keyword evidence="4 10" id="KW-0456">Lyase</keyword>
<feature type="modified residue" description="N6-(pyridoxal phosphate)lysine" evidence="8">
    <location>
        <position position="218"/>
    </location>
</feature>
<accession>A0A1I4BF13</accession>